<protein>
    <recommendedName>
        <fullName evidence="6">Pentatricopeptide repeat-containing protein</fullName>
    </recommendedName>
</protein>
<keyword evidence="2" id="KW-0677">Repeat</keyword>
<keyword evidence="5" id="KW-1185">Reference proteome</keyword>
<evidence type="ECO:0008006" key="6">
    <source>
        <dbReference type="Google" id="ProtNLM"/>
    </source>
</evidence>
<dbReference type="InterPro" id="IPR011990">
    <property type="entry name" value="TPR-like_helical_dom_sf"/>
</dbReference>
<dbReference type="EMBL" id="JANJYJ010000007">
    <property type="protein sequence ID" value="KAK3198099.1"/>
    <property type="molecule type" value="Genomic_DNA"/>
</dbReference>
<evidence type="ECO:0000256" key="3">
    <source>
        <dbReference type="PROSITE-ProRule" id="PRU00708"/>
    </source>
</evidence>
<reference evidence="4" key="1">
    <citation type="journal article" date="2023" name="Plant J.">
        <title>Genome sequences and population genomics provide insights into the demographic history, inbreeding, and mutation load of two 'living fossil' tree species of Dipteronia.</title>
        <authorList>
            <person name="Feng Y."/>
            <person name="Comes H.P."/>
            <person name="Chen J."/>
            <person name="Zhu S."/>
            <person name="Lu R."/>
            <person name="Zhang X."/>
            <person name="Li P."/>
            <person name="Qiu J."/>
            <person name="Olsen K.M."/>
            <person name="Qiu Y."/>
        </authorList>
    </citation>
    <scope>NUCLEOTIDE SEQUENCE</scope>
    <source>
        <strain evidence="4">NBL</strain>
    </source>
</reference>
<dbReference type="Proteomes" id="UP001281410">
    <property type="component" value="Unassembled WGS sequence"/>
</dbReference>
<dbReference type="InterPro" id="IPR002885">
    <property type="entry name" value="PPR_rpt"/>
</dbReference>
<evidence type="ECO:0000313" key="5">
    <source>
        <dbReference type="Proteomes" id="UP001281410"/>
    </source>
</evidence>
<feature type="repeat" description="PPR" evidence="3">
    <location>
        <begin position="43"/>
        <end position="77"/>
    </location>
</feature>
<name>A0AAE0DZ64_9ROSI</name>
<gene>
    <name evidence="4" type="ORF">Dsin_021514</name>
</gene>
<organism evidence="4 5">
    <name type="scientific">Dipteronia sinensis</name>
    <dbReference type="NCBI Taxonomy" id="43782"/>
    <lineage>
        <taxon>Eukaryota</taxon>
        <taxon>Viridiplantae</taxon>
        <taxon>Streptophyta</taxon>
        <taxon>Embryophyta</taxon>
        <taxon>Tracheophyta</taxon>
        <taxon>Spermatophyta</taxon>
        <taxon>Magnoliopsida</taxon>
        <taxon>eudicotyledons</taxon>
        <taxon>Gunneridae</taxon>
        <taxon>Pentapetalae</taxon>
        <taxon>rosids</taxon>
        <taxon>malvids</taxon>
        <taxon>Sapindales</taxon>
        <taxon>Sapindaceae</taxon>
        <taxon>Hippocastanoideae</taxon>
        <taxon>Acereae</taxon>
        <taxon>Dipteronia</taxon>
    </lineage>
</organism>
<dbReference type="PROSITE" id="PS51375">
    <property type="entry name" value="PPR"/>
    <property type="match status" value="1"/>
</dbReference>
<sequence length="113" mass="12713">MVKQGIHPDKITNSLILGHLSEGKLSKVEDLVSDMKINGLNHKADTYSILVKGYCELNNFGEAYVWYREMFENGFLPSLSICNELATGLKWEGRLKEAQIISSEMSIKGMDVM</sequence>
<evidence type="ECO:0000313" key="4">
    <source>
        <dbReference type="EMBL" id="KAK3198099.1"/>
    </source>
</evidence>
<dbReference type="Pfam" id="PF13041">
    <property type="entry name" value="PPR_2"/>
    <property type="match status" value="1"/>
</dbReference>
<comment type="caution">
    <text evidence="4">The sequence shown here is derived from an EMBL/GenBank/DDBJ whole genome shotgun (WGS) entry which is preliminary data.</text>
</comment>
<accession>A0AAE0DZ64</accession>
<proteinExistence type="inferred from homology"/>
<dbReference type="NCBIfam" id="TIGR00756">
    <property type="entry name" value="PPR"/>
    <property type="match status" value="1"/>
</dbReference>
<dbReference type="AlphaFoldDB" id="A0AAE0DZ64"/>
<comment type="similarity">
    <text evidence="1">Belongs to the PPR family. P subfamily.</text>
</comment>
<dbReference type="Gene3D" id="1.25.40.10">
    <property type="entry name" value="Tetratricopeptide repeat domain"/>
    <property type="match status" value="1"/>
</dbReference>
<evidence type="ECO:0000256" key="2">
    <source>
        <dbReference type="ARBA" id="ARBA00022737"/>
    </source>
</evidence>
<evidence type="ECO:0000256" key="1">
    <source>
        <dbReference type="ARBA" id="ARBA00007626"/>
    </source>
</evidence>
<dbReference type="PANTHER" id="PTHR47941">
    <property type="entry name" value="PENTATRICOPEPTIDE REPEAT-CONTAINING PROTEIN 3, MITOCHONDRIAL"/>
    <property type="match status" value="1"/>
</dbReference>